<evidence type="ECO:0000313" key="2">
    <source>
        <dbReference type="Proteomes" id="UP000799421"/>
    </source>
</evidence>
<gene>
    <name evidence="1" type="ORF">K470DRAFT_1708</name>
</gene>
<dbReference type="EMBL" id="MU005957">
    <property type="protein sequence ID" value="KAF2864340.1"/>
    <property type="molecule type" value="Genomic_DNA"/>
</dbReference>
<dbReference type="Pfam" id="PF13424">
    <property type="entry name" value="TPR_12"/>
    <property type="match status" value="1"/>
</dbReference>
<proteinExistence type="predicted"/>
<reference evidence="1" key="1">
    <citation type="journal article" date="2020" name="Stud. Mycol.">
        <title>101 Dothideomycetes genomes: a test case for predicting lifestyles and emergence of pathogens.</title>
        <authorList>
            <person name="Haridas S."/>
            <person name="Albert R."/>
            <person name="Binder M."/>
            <person name="Bloem J."/>
            <person name="Labutti K."/>
            <person name="Salamov A."/>
            <person name="Andreopoulos B."/>
            <person name="Baker S."/>
            <person name="Barry K."/>
            <person name="Bills G."/>
            <person name="Bluhm B."/>
            <person name="Cannon C."/>
            <person name="Castanera R."/>
            <person name="Culley D."/>
            <person name="Daum C."/>
            <person name="Ezra D."/>
            <person name="Gonzalez J."/>
            <person name="Henrissat B."/>
            <person name="Kuo A."/>
            <person name="Liang C."/>
            <person name="Lipzen A."/>
            <person name="Lutzoni F."/>
            <person name="Magnuson J."/>
            <person name="Mondo S."/>
            <person name="Nolan M."/>
            <person name="Ohm R."/>
            <person name="Pangilinan J."/>
            <person name="Park H.-J."/>
            <person name="Ramirez L."/>
            <person name="Alfaro M."/>
            <person name="Sun H."/>
            <person name="Tritt A."/>
            <person name="Yoshinaga Y."/>
            <person name="Zwiers L.-H."/>
            <person name="Turgeon B."/>
            <person name="Goodwin S."/>
            <person name="Spatafora J."/>
            <person name="Crous P."/>
            <person name="Grigoriev I."/>
        </authorList>
    </citation>
    <scope>NUCLEOTIDE SEQUENCE</scope>
    <source>
        <strain evidence="1">CBS 480.64</strain>
    </source>
</reference>
<name>A0A6A7CA77_9PEZI</name>
<accession>A0A6A7CA77</accession>
<dbReference type="SUPFAM" id="SSF48452">
    <property type="entry name" value="TPR-like"/>
    <property type="match status" value="1"/>
</dbReference>
<dbReference type="Gene3D" id="1.25.40.10">
    <property type="entry name" value="Tetratricopeptide repeat domain"/>
    <property type="match status" value="1"/>
</dbReference>
<dbReference type="Proteomes" id="UP000799421">
    <property type="component" value="Unassembled WGS sequence"/>
</dbReference>
<dbReference type="PROSITE" id="PS50293">
    <property type="entry name" value="TPR_REGION"/>
    <property type="match status" value="1"/>
</dbReference>
<dbReference type="InterPro" id="IPR011990">
    <property type="entry name" value="TPR-like_helical_dom_sf"/>
</dbReference>
<dbReference type="AlphaFoldDB" id="A0A6A7CA77"/>
<evidence type="ECO:0000313" key="1">
    <source>
        <dbReference type="EMBL" id="KAF2864340.1"/>
    </source>
</evidence>
<organism evidence="1 2">
    <name type="scientific">Piedraia hortae CBS 480.64</name>
    <dbReference type="NCBI Taxonomy" id="1314780"/>
    <lineage>
        <taxon>Eukaryota</taxon>
        <taxon>Fungi</taxon>
        <taxon>Dikarya</taxon>
        <taxon>Ascomycota</taxon>
        <taxon>Pezizomycotina</taxon>
        <taxon>Dothideomycetes</taxon>
        <taxon>Dothideomycetidae</taxon>
        <taxon>Capnodiales</taxon>
        <taxon>Piedraiaceae</taxon>
        <taxon>Piedraia</taxon>
    </lineage>
</organism>
<protein>
    <submittedName>
        <fullName evidence="1">Uncharacterized protein</fullName>
    </submittedName>
</protein>
<sequence>MQRIPLRFQLQHAALHHVSANHLPMFQQMLMSIYGFGNVREERMMQEIFPLAIGDMHNHFGATHPLVLKAMCIHWESYPHFWIPKSAHRIALKARTRQLGPLHAITLLAAHELGKCYLGHGRHEKAIPAYERAVKG</sequence>
<keyword evidence="2" id="KW-1185">Reference proteome</keyword>